<keyword evidence="5" id="KW-1185">Reference proteome</keyword>
<evidence type="ECO:0008006" key="6">
    <source>
        <dbReference type="Google" id="ProtNLM"/>
    </source>
</evidence>
<name>A0AAD3HQ19_9CHLO</name>
<evidence type="ECO:0000256" key="3">
    <source>
        <dbReference type="ARBA" id="ARBA00023242"/>
    </source>
</evidence>
<comment type="similarity">
    <text evidence="2">Belongs to the nucleoporin interacting component (NIC) family.</text>
</comment>
<dbReference type="GO" id="GO:0017056">
    <property type="term" value="F:structural constituent of nuclear pore"/>
    <property type="evidence" value="ECO:0007669"/>
    <property type="project" value="InterPro"/>
</dbReference>
<sequence>ALVPDAEERRRLFESVAYECQMSAQPEEAVELYLAADRPVAALALINGQMSAAIAAAVDEAGAGAAGAAGTGAATERLERLARSGRAAAERLTGLRGGGGAAAGVAAAPSPMGFGAAAAGGGAGGFSSAAALASDPAARRELEAFQQLGVVRELLLAARRGRHDQALQRLSELPFVPTERSRVDLCVRMSAQLHPALAERLQDIIAAAADSIAARRQAVGRDAAVGLATELAVITQYANSLPGARLPQAVYRKLAEAQVFVA</sequence>
<dbReference type="GO" id="GO:0005643">
    <property type="term" value="C:nuclear pore"/>
    <property type="evidence" value="ECO:0007669"/>
    <property type="project" value="InterPro"/>
</dbReference>
<dbReference type="EMBL" id="BMAR01000024">
    <property type="protein sequence ID" value="GFR48470.1"/>
    <property type="molecule type" value="Genomic_DNA"/>
</dbReference>
<evidence type="ECO:0000313" key="5">
    <source>
        <dbReference type="Proteomes" id="UP001054857"/>
    </source>
</evidence>
<protein>
    <recommendedName>
        <fullName evidence="6">Nuclear pore protein</fullName>
    </recommendedName>
</protein>
<dbReference type="AlphaFoldDB" id="A0AAD3HQ19"/>
<reference evidence="4 5" key="1">
    <citation type="journal article" date="2021" name="Sci. Rep.">
        <title>Genome sequencing of the multicellular alga Astrephomene provides insights into convergent evolution of germ-soma differentiation.</title>
        <authorList>
            <person name="Yamashita S."/>
            <person name="Yamamoto K."/>
            <person name="Matsuzaki R."/>
            <person name="Suzuki S."/>
            <person name="Yamaguchi H."/>
            <person name="Hirooka S."/>
            <person name="Minakuchi Y."/>
            <person name="Miyagishima S."/>
            <person name="Kawachi M."/>
            <person name="Toyoda A."/>
            <person name="Nozaki H."/>
        </authorList>
    </citation>
    <scope>NUCLEOTIDE SEQUENCE [LARGE SCALE GENOMIC DNA]</scope>
    <source>
        <strain evidence="4 5">NIES-4017</strain>
    </source>
</reference>
<comment type="caution">
    <text evidence="4">The sequence shown here is derived from an EMBL/GenBank/DDBJ whole genome shotgun (WGS) entry which is preliminary data.</text>
</comment>
<dbReference type="GO" id="GO:0016973">
    <property type="term" value="P:poly(A)+ mRNA export from nucleus"/>
    <property type="evidence" value="ECO:0007669"/>
    <property type="project" value="TreeGrafter"/>
</dbReference>
<dbReference type="Proteomes" id="UP001054857">
    <property type="component" value="Unassembled WGS sequence"/>
</dbReference>
<organism evidence="4 5">
    <name type="scientific">Astrephomene gubernaculifera</name>
    <dbReference type="NCBI Taxonomy" id="47775"/>
    <lineage>
        <taxon>Eukaryota</taxon>
        <taxon>Viridiplantae</taxon>
        <taxon>Chlorophyta</taxon>
        <taxon>core chlorophytes</taxon>
        <taxon>Chlorophyceae</taxon>
        <taxon>CS clade</taxon>
        <taxon>Chlamydomonadales</taxon>
        <taxon>Astrephomenaceae</taxon>
        <taxon>Astrephomene</taxon>
    </lineage>
</organism>
<feature type="non-terminal residue" evidence="4">
    <location>
        <position position="262"/>
    </location>
</feature>
<evidence type="ECO:0000256" key="2">
    <source>
        <dbReference type="ARBA" id="ARBA00010186"/>
    </source>
</evidence>
<dbReference type="PANTHER" id="PTHR11225">
    <property type="entry name" value="NUCLEAR PORE COMPLEX PROTEIN NUP93 NUCLEOPORIN NUP93 DEAD EYE PROTEIN"/>
    <property type="match status" value="1"/>
</dbReference>
<proteinExistence type="inferred from homology"/>
<accession>A0AAD3HQ19</accession>
<evidence type="ECO:0000256" key="1">
    <source>
        <dbReference type="ARBA" id="ARBA00004259"/>
    </source>
</evidence>
<dbReference type="PANTHER" id="PTHR11225:SF4">
    <property type="entry name" value="NUCLEAR PORE COMPLEX PROTEIN NUP93"/>
    <property type="match status" value="1"/>
</dbReference>
<keyword evidence="3" id="KW-0539">Nucleus</keyword>
<dbReference type="InterPro" id="IPR007231">
    <property type="entry name" value="Nucleoporin_int_Nup93/Nic96"/>
</dbReference>
<evidence type="ECO:0000313" key="4">
    <source>
        <dbReference type="EMBL" id="GFR48470.1"/>
    </source>
</evidence>
<gene>
    <name evidence="4" type="ORF">Agub_g10161</name>
</gene>
<dbReference type="GO" id="GO:0006606">
    <property type="term" value="P:protein import into nucleus"/>
    <property type="evidence" value="ECO:0007669"/>
    <property type="project" value="TreeGrafter"/>
</dbReference>
<comment type="subcellular location">
    <subcellularLocation>
        <location evidence="1">Nucleus envelope</location>
    </subcellularLocation>
</comment>